<comment type="caution">
    <text evidence="1">The sequence shown here is derived from an EMBL/GenBank/DDBJ whole genome shotgun (WGS) entry which is preliminary data.</text>
</comment>
<gene>
    <name evidence="1" type="ORF">MES5069_670013</name>
</gene>
<accession>A0ABN8KDG3</accession>
<proteinExistence type="predicted"/>
<organism evidence="1 2">
    <name type="scientific">Mesorhizobium escarrei</name>
    <dbReference type="NCBI Taxonomy" id="666018"/>
    <lineage>
        <taxon>Bacteria</taxon>
        <taxon>Pseudomonadati</taxon>
        <taxon>Pseudomonadota</taxon>
        <taxon>Alphaproteobacteria</taxon>
        <taxon>Hyphomicrobiales</taxon>
        <taxon>Phyllobacteriaceae</taxon>
        <taxon>Mesorhizobium</taxon>
    </lineage>
</organism>
<dbReference type="Proteomes" id="UP001153050">
    <property type="component" value="Unassembled WGS sequence"/>
</dbReference>
<dbReference type="EMBL" id="CAKXZT010000165">
    <property type="protein sequence ID" value="CAH2408279.1"/>
    <property type="molecule type" value="Genomic_DNA"/>
</dbReference>
<name>A0ABN8KDG3_9HYPH</name>
<sequence length="177" mass="19655">MSIQGGIVEHDWRFGLASEVDEGLLERLSVSLGKARIAMIREVGQKARSSFTGQLSAVGAPASHGSTATSRFIFVGCRRDRIYIKRLDHQGQAKPQNLSATLVPDIHDELLPIGTFQFVLCQLSQSFDGCIARCLNPLAFQTRVVFHEMLVIAAIKEKSWHIGFRHQNATSGSFWCR</sequence>
<keyword evidence="2" id="KW-1185">Reference proteome</keyword>
<evidence type="ECO:0000313" key="2">
    <source>
        <dbReference type="Proteomes" id="UP001153050"/>
    </source>
</evidence>
<evidence type="ECO:0000313" key="1">
    <source>
        <dbReference type="EMBL" id="CAH2408279.1"/>
    </source>
</evidence>
<protein>
    <submittedName>
        <fullName evidence="1">Uncharacterized protein</fullName>
    </submittedName>
</protein>
<reference evidence="1 2" key="1">
    <citation type="submission" date="2022-03" db="EMBL/GenBank/DDBJ databases">
        <authorList>
            <person name="Brunel B."/>
        </authorList>
    </citation>
    <scope>NUCLEOTIDE SEQUENCE [LARGE SCALE GENOMIC DNA]</scope>
    <source>
        <strain evidence="1">STM5069sample</strain>
    </source>
</reference>